<keyword evidence="2" id="KW-0805">Transcription regulation</keyword>
<dbReference type="AlphaFoldDB" id="A0A6P5EYU4"/>
<evidence type="ECO:0000256" key="4">
    <source>
        <dbReference type="ARBA" id="ARBA00023242"/>
    </source>
</evidence>
<dbReference type="Pfam" id="PF00170">
    <property type="entry name" value="bZIP_1"/>
    <property type="match status" value="1"/>
</dbReference>
<dbReference type="InterPro" id="IPR052483">
    <property type="entry name" value="bZIP_transcription_regulators"/>
</dbReference>
<dbReference type="RefSeq" id="XP_020088724.1">
    <property type="nucleotide sequence ID" value="XM_020233135.1"/>
</dbReference>
<dbReference type="PROSITE" id="PS50217">
    <property type="entry name" value="BZIP"/>
    <property type="match status" value="1"/>
</dbReference>
<evidence type="ECO:0000256" key="6">
    <source>
        <dbReference type="SAM" id="MobiDB-lite"/>
    </source>
</evidence>
<sequence>MAQLPPKVPNITPTHQPAAPWASEFLGFSAARRGAHRRSVSDSVAFLEECVGRGGEGLGGFDNNDDQLMAMFPDDAAPVVSSPSDRSGVNGMPCEEAEPTAGAPPQEETTAAEKIVDPKRVKRILANRQSAQRSRVRKLQYISELERSVTTLQTEVSALSPRVAFLDHQRSLLTVGNSHLKQRIAALAQDNIFKDAHQEELKKELERLREVYYQQKLRNMDAPDFDASVHLEKELLNFEGTTCTLGPTP</sequence>
<evidence type="ECO:0000313" key="9">
    <source>
        <dbReference type="RefSeq" id="XP_020088724.1"/>
    </source>
</evidence>
<dbReference type="CDD" id="cd14703">
    <property type="entry name" value="bZIP_plant_RF2"/>
    <property type="match status" value="1"/>
</dbReference>
<dbReference type="Gramene" id="Aco004337.1.mrna1">
    <property type="protein sequence ID" value="Aco004337.1.mrna1"/>
    <property type="gene ID" value="Aco004337.1.path1"/>
</dbReference>
<dbReference type="InterPro" id="IPR044759">
    <property type="entry name" value="bZIP_RF2"/>
</dbReference>
<dbReference type="InterPro" id="IPR004827">
    <property type="entry name" value="bZIP"/>
</dbReference>
<dbReference type="Proteomes" id="UP000515123">
    <property type="component" value="Linkage group 5"/>
</dbReference>
<evidence type="ECO:0000256" key="1">
    <source>
        <dbReference type="ARBA" id="ARBA00004123"/>
    </source>
</evidence>
<dbReference type="GO" id="GO:0003677">
    <property type="term" value="F:DNA binding"/>
    <property type="evidence" value="ECO:0007669"/>
    <property type="project" value="TreeGrafter"/>
</dbReference>
<feature type="domain" description="BZIP" evidence="7">
    <location>
        <begin position="117"/>
        <end position="173"/>
    </location>
</feature>
<dbReference type="GeneID" id="109710505"/>
<name>A0A6P5EYU4_ANACO</name>
<proteinExistence type="predicted"/>
<reference evidence="9" key="2">
    <citation type="submission" date="2025-08" db="UniProtKB">
        <authorList>
            <consortium name="RefSeq"/>
        </authorList>
    </citation>
    <scope>IDENTIFICATION</scope>
    <source>
        <tissue evidence="9">Leaf</tissue>
    </source>
</reference>
<dbReference type="SUPFAM" id="SSF57959">
    <property type="entry name" value="Leucine zipper domain"/>
    <property type="match status" value="1"/>
</dbReference>
<dbReference type="GO" id="GO:0045893">
    <property type="term" value="P:positive regulation of DNA-templated transcription"/>
    <property type="evidence" value="ECO:0007669"/>
    <property type="project" value="TreeGrafter"/>
</dbReference>
<dbReference type="GO" id="GO:0003700">
    <property type="term" value="F:DNA-binding transcription factor activity"/>
    <property type="evidence" value="ECO:0007669"/>
    <property type="project" value="InterPro"/>
</dbReference>
<organism evidence="8 9">
    <name type="scientific">Ananas comosus</name>
    <name type="common">Pineapple</name>
    <name type="synonym">Ananas ananas</name>
    <dbReference type="NCBI Taxonomy" id="4615"/>
    <lineage>
        <taxon>Eukaryota</taxon>
        <taxon>Viridiplantae</taxon>
        <taxon>Streptophyta</taxon>
        <taxon>Embryophyta</taxon>
        <taxon>Tracheophyta</taxon>
        <taxon>Spermatophyta</taxon>
        <taxon>Magnoliopsida</taxon>
        <taxon>Liliopsida</taxon>
        <taxon>Poales</taxon>
        <taxon>Bromeliaceae</taxon>
        <taxon>Bromelioideae</taxon>
        <taxon>Ananas</taxon>
    </lineage>
</organism>
<dbReference type="FunFam" id="1.20.5.170:FF:000057">
    <property type="entry name" value="Basic leucine zipper 61"/>
    <property type="match status" value="1"/>
</dbReference>
<reference evidence="8" key="1">
    <citation type="journal article" date="2015" name="Nat. Genet.">
        <title>The pineapple genome and the evolution of CAM photosynthesis.</title>
        <authorList>
            <person name="Ming R."/>
            <person name="VanBuren R."/>
            <person name="Wai C.M."/>
            <person name="Tang H."/>
            <person name="Schatz M.C."/>
            <person name="Bowers J.E."/>
            <person name="Lyons E."/>
            <person name="Wang M.L."/>
            <person name="Chen J."/>
            <person name="Biggers E."/>
            <person name="Zhang J."/>
            <person name="Huang L."/>
            <person name="Zhang L."/>
            <person name="Miao W."/>
            <person name="Zhang J."/>
            <person name="Ye Z."/>
            <person name="Miao C."/>
            <person name="Lin Z."/>
            <person name="Wang H."/>
            <person name="Zhou H."/>
            <person name="Yim W.C."/>
            <person name="Priest H.D."/>
            <person name="Zheng C."/>
            <person name="Woodhouse M."/>
            <person name="Edger P.P."/>
            <person name="Guyot R."/>
            <person name="Guo H.B."/>
            <person name="Guo H."/>
            <person name="Zheng G."/>
            <person name="Singh R."/>
            <person name="Sharma A."/>
            <person name="Min X."/>
            <person name="Zheng Y."/>
            <person name="Lee H."/>
            <person name="Gurtowski J."/>
            <person name="Sedlazeck F.J."/>
            <person name="Harkess A."/>
            <person name="McKain M.R."/>
            <person name="Liao Z."/>
            <person name="Fang J."/>
            <person name="Liu J."/>
            <person name="Zhang X."/>
            <person name="Zhang Q."/>
            <person name="Hu W."/>
            <person name="Qin Y."/>
            <person name="Wang K."/>
            <person name="Chen L.Y."/>
            <person name="Shirley N."/>
            <person name="Lin Y.R."/>
            <person name="Liu L.Y."/>
            <person name="Hernandez A.G."/>
            <person name="Wright C.L."/>
            <person name="Bulone V."/>
            <person name="Tuskan G.A."/>
            <person name="Heath K."/>
            <person name="Zee F."/>
            <person name="Moore P.H."/>
            <person name="Sunkar R."/>
            <person name="Leebens-Mack J.H."/>
            <person name="Mockler T."/>
            <person name="Bennetzen J.L."/>
            <person name="Freeling M."/>
            <person name="Sankoff D."/>
            <person name="Paterson A.H."/>
            <person name="Zhu X."/>
            <person name="Yang X."/>
            <person name="Smith J.A."/>
            <person name="Cushman J.C."/>
            <person name="Paull R.E."/>
            <person name="Yu Q."/>
        </authorList>
    </citation>
    <scope>NUCLEOTIDE SEQUENCE [LARGE SCALE GENOMIC DNA]</scope>
    <source>
        <strain evidence="8">cv. F153</strain>
    </source>
</reference>
<accession>A0A6P5EYU4</accession>
<dbReference type="OrthoDB" id="1435597at2759"/>
<protein>
    <submittedName>
        <fullName evidence="9">Basic leucine zipper 19-like</fullName>
    </submittedName>
</protein>
<evidence type="ECO:0000259" key="7">
    <source>
        <dbReference type="PROSITE" id="PS50217"/>
    </source>
</evidence>
<evidence type="ECO:0000256" key="3">
    <source>
        <dbReference type="ARBA" id="ARBA00023163"/>
    </source>
</evidence>
<keyword evidence="4" id="KW-0539">Nucleus</keyword>
<evidence type="ECO:0000256" key="2">
    <source>
        <dbReference type="ARBA" id="ARBA00023015"/>
    </source>
</evidence>
<dbReference type="PANTHER" id="PTHR46391:SF20">
    <property type="entry name" value="BASIC LEUCINE ZIPPER 61"/>
    <property type="match status" value="1"/>
</dbReference>
<dbReference type="SMART" id="SM00338">
    <property type="entry name" value="BRLZ"/>
    <property type="match status" value="1"/>
</dbReference>
<evidence type="ECO:0000256" key="5">
    <source>
        <dbReference type="ARBA" id="ARBA00059304"/>
    </source>
</evidence>
<dbReference type="GO" id="GO:0005634">
    <property type="term" value="C:nucleus"/>
    <property type="evidence" value="ECO:0007669"/>
    <property type="project" value="UniProtKB-SubCell"/>
</dbReference>
<gene>
    <name evidence="9" type="primary">LOC109710505</name>
</gene>
<dbReference type="InterPro" id="IPR046347">
    <property type="entry name" value="bZIP_sf"/>
</dbReference>
<dbReference type="Gene3D" id="1.20.5.170">
    <property type="match status" value="1"/>
</dbReference>
<feature type="region of interest" description="Disordered" evidence="6">
    <location>
        <begin position="76"/>
        <end position="109"/>
    </location>
</feature>
<keyword evidence="3" id="KW-0804">Transcription</keyword>
<comment type="function">
    <text evidence="5">Transcription regulator.</text>
</comment>
<keyword evidence="8" id="KW-1185">Reference proteome</keyword>
<dbReference type="PANTHER" id="PTHR46391">
    <property type="entry name" value="BASIC LEUCINE ZIPPER 34"/>
    <property type="match status" value="1"/>
</dbReference>
<comment type="subcellular location">
    <subcellularLocation>
        <location evidence="1">Nucleus</location>
    </subcellularLocation>
</comment>
<evidence type="ECO:0000313" key="8">
    <source>
        <dbReference type="Proteomes" id="UP000515123"/>
    </source>
</evidence>
<dbReference type="PROSITE" id="PS00036">
    <property type="entry name" value="BZIP_BASIC"/>
    <property type="match status" value="1"/>
</dbReference>